<keyword evidence="3" id="KW-1185">Reference proteome</keyword>
<sequence>MSMAFQLTVSEDYEYSTNFAGLRGEVRRLIREGLRAITGKDDMKMAWTMNTYFTDIVKAKGVWLQGWPRSYPFVDFSTKSGGIDSLRVLYQRLVRGELRWEHIPADVARMLDPVTAAPSWVPKDLQKVGRKDIGSTRKHRVKRPRYARSGAKTPSVIDSTVDPDVEEIEMFTDDEIKEFVGRQRKRACQYKSAEFVLEV</sequence>
<dbReference type="AlphaFoldDB" id="S8F1F3"/>
<evidence type="ECO:0000313" key="2">
    <source>
        <dbReference type="EMBL" id="EPS92839.1"/>
    </source>
</evidence>
<evidence type="ECO:0000256" key="1">
    <source>
        <dbReference type="SAM" id="MobiDB-lite"/>
    </source>
</evidence>
<proteinExistence type="predicted"/>
<name>S8F1F3_FOMSC</name>
<feature type="region of interest" description="Disordered" evidence="1">
    <location>
        <begin position="132"/>
        <end position="158"/>
    </location>
</feature>
<evidence type="ECO:0000313" key="3">
    <source>
        <dbReference type="Proteomes" id="UP000015241"/>
    </source>
</evidence>
<dbReference type="InParanoid" id="S8F1F3"/>
<dbReference type="HOGENOM" id="CLU_1525186_0_0_1"/>
<dbReference type="OrthoDB" id="2794516at2759"/>
<protein>
    <submittedName>
        <fullName evidence="2">Uncharacterized protein</fullName>
    </submittedName>
</protein>
<organism evidence="2 3">
    <name type="scientific">Fomitopsis schrenkii</name>
    <name type="common">Brown rot fungus</name>
    <dbReference type="NCBI Taxonomy" id="2126942"/>
    <lineage>
        <taxon>Eukaryota</taxon>
        <taxon>Fungi</taxon>
        <taxon>Dikarya</taxon>
        <taxon>Basidiomycota</taxon>
        <taxon>Agaricomycotina</taxon>
        <taxon>Agaricomycetes</taxon>
        <taxon>Polyporales</taxon>
        <taxon>Fomitopsis</taxon>
    </lineage>
</organism>
<accession>S8F1F3</accession>
<dbReference type="Proteomes" id="UP000015241">
    <property type="component" value="Unassembled WGS sequence"/>
</dbReference>
<dbReference type="EMBL" id="KE504335">
    <property type="protein sequence ID" value="EPS92839.1"/>
    <property type="molecule type" value="Genomic_DNA"/>
</dbReference>
<reference evidence="2 3" key="1">
    <citation type="journal article" date="2012" name="Science">
        <title>The Paleozoic origin of enzymatic lignin decomposition reconstructed from 31 fungal genomes.</title>
        <authorList>
            <person name="Floudas D."/>
            <person name="Binder M."/>
            <person name="Riley R."/>
            <person name="Barry K."/>
            <person name="Blanchette R.A."/>
            <person name="Henrissat B."/>
            <person name="Martinez A.T."/>
            <person name="Otillar R."/>
            <person name="Spatafora J.W."/>
            <person name="Yadav J.S."/>
            <person name="Aerts A."/>
            <person name="Benoit I."/>
            <person name="Boyd A."/>
            <person name="Carlson A."/>
            <person name="Copeland A."/>
            <person name="Coutinho P.M."/>
            <person name="de Vries R.P."/>
            <person name="Ferreira P."/>
            <person name="Findley K."/>
            <person name="Foster B."/>
            <person name="Gaskell J."/>
            <person name="Glotzer D."/>
            <person name="Gorecki P."/>
            <person name="Heitman J."/>
            <person name="Hesse C."/>
            <person name="Hori C."/>
            <person name="Igarashi K."/>
            <person name="Jurgens J.A."/>
            <person name="Kallen N."/>
            <person name="Kersten P."/>
            <person name="Kohler A."/>
            <person name="Kuees U."/>
            <person name="Kumar T.K.A."/>
            <person name="Kuo A."/>
            <person name="LaButti K."/>
            <person name="Larrondo L.F."/>
            <person name="Lindquist E."/>
            <person name="Ling A."/>
            <person name="Lombard V."/>
            <person name="Lucas S."/>
            <person name="Lundell T."/>
            <person name="Martin R."/>
            <person name="McLaughlin D.J."/>
            <person name="Morgenstern I."/>
            <person name="Morin E."/>
            <person name="Murat C."/>
            <person name="Nagy L.G."/>
            <person name="Nolan M."/>
            <person name="Ohm R.A."/>
            <person name="Patyshakuliyeva A."/>
            <person name="Rokas A."/>
            <person name="Ruiz-Duenas F.J."/>
            <person name="Sabat G."/>
            <person name="Salamov A."/>
            <person name="Samejima M."/>
            <person name="Schmutz J."/>
            <person name="Slot J.C."/>
            <person name="St John F."/>
            <person name="Stenlid J."/>
            <person name="Sun H."/>
            <person name="Sun S."/>
            <person name="Syed K."/>
            <person name="Tsang A."/>
            <person name="Wiebenga A."/>
            <person name="Young D."/>
            <person name="Pisabarro A."/>
            <person name="Eastwood D.C."/>
            <person name="Martin F."/>
            <person name="Cullen D."/>
            <person name="Grigoriev I.V."/>
            <person name="Hibbett D.S."/>
        </authorList>
    </citation>
    <scope>NUCLEOTIDE SEQUENCE</scope>
    <source>
        <strain evidence="3">FP-58527</strain>
    </source>
</reference>
<feature type="compositionally biased region" description="Basic residues" evidence="1">
    <location>
        <begin position="136"/>
        <end position="146"/>
    </location>
</feature>
<gene>
    <name evidence="2" type="ORF">FOMPIDRAFT_82866</name>
</gene>